<protein>
    <submittedName>
        <fullName evidence="2">Uncharacterized protein</fullName>
    </submittedName>
</protein>
<accession>A0A9P3GSR7</accession>
<evidence type="ECO:0000313" key="2">
    <source>
        <dbReference type="EMBL" id="GJF00202.1"/>
    </source>
</evidence>
<comment type="caution">
    <text evidence="2">The sequence shown here is derived from an EMBL/GenBank/DDBJ whole genome shotgun (WGS) entry which is preliminary data.</text>
</comment>
<name>A0A9P3GSR7_9APHY</name>
<feature type="transmembrane region" description="Helical" evidence="1">
    <location>
        <begin position="161"/>
        <end position="182"/>
    </location>
</feature>
<sequence>MGNEVSRARYMALGSFAINFSTQTYGMLTSPNMKDIADANHFAFSPNPWFIAAFFSGQMVLQLYWIRQLFALKPAGYQRIRDAGAQTSGADALAQQAADEAAAAAVAYAPIYALGNVCIAGWLFFWLREGFNMSQVLVTVNTAAQLYAVARLPPLTAQSPALLWATHLVAKSFAGIGILDFVDNGGVATRLRAPPSATVQGLAFGFFPVLAAMSGPIFGSTLVYDLLGMYVGQRDVVGAGSWSAGLGWTALATGGIVVVKGIMSLRQ</sequence>
<dbReference type="OrthoDB" id="2332199at2759"/>
<keyword evidence="3" id="KW-1185">Reference proteome</keyword>
<organism evidence="2 3">
    <name type="scientific">Phanerochaete sordida</name>
    <dbReference type="NCBI Taxonomy" id="48140"/>
    <lineage>
        <taxon>Eukaryota</taxon>
        <taxon>Fungi</taxon>
        <taxon>Dikarya</taxon>
        <taxon>Basidiomycota</taxon>
        <taxon>Agaricomycotina</taxon>
        <taxon>Agaricomycetes</taxon>
        <taxon>Polyporales</taxon>
        <taxon>Phanerochaetaceae</taxon>
        <taxon>Phanerochaete</taxon>
    </lineage>
</organism>
<gene>
    <name evidence="2" type="ORF">PsYK624_164820</name>
</gene>
<reference evidence="2 3" key="1">
    <citation type="submission" date="2021-08" db="EMBL/GenBank/DDBJ databases">
        <title>Draft Genome Sequence of Phanerochaete sordida strain YK-624.</title>
        <authorList>
            <person name="Mori T."/>
            <person name="Dohra H."/>
            <person name="Suzuki T."/>
            <person name="Kawagishi H."/>
            <person name="Hirai H."/>
        </authorList>
    </citation>
    <scope>NUCLEOTIDE SEQUENCE [LARGE SCALE GENOMIC DNA]</scope>
    <source>
        <strain evidence="2 3">YK-624</strain>
    </source>
</reference>
<feature type="transmembrane region" description="Helical" evidence="1">
    <location>
        <begin position="105"/>
        <end position="127"/>
    </location>
</feature>
<dbReference type="EMBL" id="BPQB01000139">
    <property type="protein sequence ID" value="GJF00202.1"/>
    <property type="molecule type" value="Genomic_DNA"/>
</dbReference>
<feature type="transmembrane region" description="Helical" evidence="1">
    <location>
        <begin position="12"/>
        <end position="28"/>
    </location>
</feature>
<dbReference type="AlphaFoldDB" id="A0A9P3GSR7"/>
<keyword evidence="1" id="KW-1133">Transmembrane helix</keyword>
<keyword evidence="1" id="KW-0812">Transmembrane</keyword>
<feature type="transmembrane region" description="Helical" evidence="1">
    <location>
        <begin position="202"/>
        <end position="224"/>
    </location>
</feature>
<dbReference type="Proteomes" id="UP000703269">
    <property type="component" value="Unassembled WGS sequence"/>
</dbReference>
<evidence type="ECO:0000256" key="1">
    <source>
        <dbReference type="SAM" id="Phobius"/>
    </source>
</evidence>
<proteinExistence type="predicted"/>
<evidence type="ECO:0000313" key="3">
    <source>
        <dbReference type="Proteomes" id="UP000703269"/>
    </source>
</evidence>
<feature type="transmembrane region" description="Helical" evidence="1">
    <location>
        <begin position="244"/>
        <end position="263"/>
    </location>
</feature>
<feature type="transmembrane region" description="Helical" evidence="1">
    <location>
        <begin position="48"/>
        <end position="66"/>
    </location>
</feature>
<keyword evidence="1" id="KW-0472">Membrane</keyword>